<name>A0A367YQX2_9ASCO</name>
<dbReference type="OrthoDB" id="4095887at2759"/>
<organism evidence="1 2">
    <name type="scientific">Candida viswanathii</name>
    <dbReference type="NCBI Taxonomy" id="5486"/>
    <lineage>
        <taxon>Eukaryota</taxon>
        <taxon>Fungi</taxon>
        <taxon>Dikarya</taxon>
        <taxon>Ascomycota</taxon>
        <taxon>Saccharomycotina</taxon>
        <taxon>Pichiomycetes</taxon>
        <taxon>Debaryomycetaceae</taxon>
        <taxon>Candida/Lodderomyces clade</taxon>
        <taxon>Candida</taxon>
    </lineage>
</organism>
<keyword evidence="2" id="KW-1185">Reference proteome</keyword>
<gene>
    <name evidence="1" type="ORF">Cantr_02507</name>
</gene>
<dbReference type="EMBL" id="QLNQ01000001">
    <property type="protein sequence ID" value="RCK67411.1"/>
    <property type="molecule type" value="Genomic_DNA"/>
</dbReference>
<comment type="caution">
    <text evidence="1">The sequence shown here is derived from an EMBL/GenBank/DDBJ whole genome shotgun (WGS) entry which is preliminary data.</text>
</comment>
<proteinExistence type="predicted"/>
<protein>
    <submittedName>
        <fullName evidence="1">Uncharacterized protein</fullName>
    </submittedName>
</protein>
<dbReference type="AlphaFoldDB" id="A0A367YQX2"/>
<evidence type="ECO:0000313" key="1">
    <source>
        <dbReference type="EMBL" id="RCK67411.1"/>
    </source>
</evidence>
<reference evidence="1 2" key="1">
    <citation type="submission" date="2018-06" db="EMBL/GenBank/DDBJ databases">
        <title>Whole genome sequencing of Candida tropicalis (genome annotated by CSBL at Korea University).</title>
        <authorList>
            <person name="Ahn J."/>
        </authorList>
    </citation>
    <scope>NUCLEOTIDE SEQUENCE [LARGE SCALE GENOMIC DNA]</scope>
    <source>
        <strain evidence="1 2">ATCC 20962</strain>
    </source>
</reference>
<accession>A0A367YQX2</accession>
<sequence length="483" mass="56054">MIPRHQQQVLLRGILRRYYSLSKPKLPDDVITRMHSRNQRRIREFENSIRAADQFKAHRRNVVDILKDDANIDALFTDESSDAKTVSDYDGLRDALGKMSYNDVEMRNTMVLAAYSLIESLEVEDSLRKIDDGSLTKALAEAQLSFDFESFQDYRFRFVHFKSSQFLNHQVSDFAKVIEGNQFARFRLCDKGSDEYLERFKKTFAKYEKNKDHVELGLGLVKDLLSGSYYIPTVQIWSYLLDKLGERKLHNFQQIIYLSLFQYKHQPTVLATPKDENQSKPPLMADHFTHLVESYPEILSSLCKYQEARNDKETFIQLLSFLKLDKLAGEIMVLKSPLLSIAKFQMPDRCPGIALDSRHLTISRSCLYLIMRSSINLGLSEYVDLLYDKIVLDSVDPDNIQLNYVEQKLVQGQIFTPELFLIILESCKKSDNLGRLLWVLPFLDEYIATSQEIPQALKDSIFEVLNIYNLEGKVLSYKKQLCP</sequence>
<dbReference type="STRING" id="5486.A0A367YQX2"/>
<evidence type="ECO:0000313" key="2">
    <source>
        <dbReference type="Proteomes" id="UP000253472"/>
    </source>
</evidence>
<dbReference type="Proteomes" id="UP000253472">
    <property type="component" value="Unassembled WGS sequence"/>
</dbReference>